<name>A0A843WJQ8_COLES</name>
<dbReference type="EMBL" id="NMUH01005074">
    <property type="protein sequence ID" value="MQM11723.1"/>
    <property type="molecule type" value="Genomic_DNA"/>
</dbReference>
<comment type="caution">
    <text evidence="1">The sequence shown here is derived from an EMBL/GenBank/DDBJ whole genome shotgun (WGS) entry which is preliminary data.</text>
</comment>
<protein>
    <submittedName>
        <fullName evidence="1">Uncharacterized protein</fullName>
    </submittedName>
</protein>
<proteinExistence type="predicted"/>
<keyword evidence="2" id="KW-1185">Reference proteome</keyword>
<dbReference type="AlphaFoldDB" id="A0A843WJQ8"/>
<accession>A0A843WJQ8</accession>
<feature type="non-terminal residue" evidence="1">
    <location>
        <position position="119"/>
    </location>
</feature>
<dbReference type="Proteomes" id="UP000652761">
    <property type="component" value="Unassembled WGS sequence"/>
</dbReference>
<evidence type="ECO:0000313" key="2">
    <source>
        <dbReference type="Proteomes" id="UP000652761"/>
    </source>
</evidence>
<evidence type="ECO:0000313" key="1">
    <source>
        <dbReference type="EMBL" id="MQM11723.1"/>
    </source>
</evidence>
<gene>
    <name evidence="1" type="ORF">Taro_044633</name>
</gene>
<reference evidence="1" key="1">
    <citation type="submission" date="2017-07" db="EMBL/GenBank/DDBJ databases">
        <title>Taro Niue Genome Assembly and Annotation.</title>
        <authorList>
            <person name="Atibalentja N."/>
            <person name="Keating K."/>
            <person name="Fields C.J."/>
        </authorList>
    </citation>
    <scope>NUCLEOTIDE SEQUENCE</scope>
    <source>
        <strain evidence="1">Niue_2</strain>
        <tissue evidence="1">Leaf</tissue>
    </source>
</reference>
<sequence length="119" mass="13482">MKPIGHETRLDALYIDPRHAIFCKGSVDTTHAGVDTMLRTQSKNMKNWSSSVDTSSSSVDTRDRFQKTFWKTWDSVSTLDQVAADTTGKKNGFVWMISYSPATKNFSPRPQQVLKLIPR</sequence>
<organism evidence="1 2">
    <name type="scientific">Colocasia esculenta</name>
    <name type="common">Wild taro</name>
    <name type="synonym">Arum esculentum</name>
    <dbReference type="NCBI Taxonomy" id="4460"/>
    <lineage>
        <taxon>Eukaryota</taxon>
        <taxon>Viridiplantae</taxon>
        <taxon>Streptophyta</taxon>
        <taxon>Embryophyta</taxon>
        <taxon>Tracheophyta</taxon>
        <taxon>Spermatophyta</taxon>
        <taxon>Magnoliopsida</taxon>
        <taxon>Liliopsida</taxon>
        <taxon>Araceae</taxon>
        <taxon>Aroideae</taxon>
        <taxon>Colocasieae</taxon>
        <taxon>Colocasia</taxon>
    </lineage>
</organism>